<dbReference type="EMBL" id="WBWA01000003">
    <property type="protein sequence ID" value="KAB2666570.1"/>
    <property type="molecule type" value="Genomic_DNA"/>
</dbReference>
<protein>
    <submittedName>
        <fullName evidence="1">Uncharacterized protein</fullName>
    </submittedName>
</protein>
<dbReference type="AlphaFoldDB" id="A0A833CM70"/>
<comment type="caution">
    <text evidence="1">The sequence shown here is derived from an EMBL/GenBank/DDBJ whole genome shotgun (WGS) entry which is preliminary data.</text>
</comment>
<organism evidence="1 2">
    <name type="scientific">Brucella tritici</name>
    <dbReference type="NCBI Taxonomy" id="94626"/>
    <lineage>
        <taxon>Bacteria</taxon>
        <taxon>Pseudomonadati</taxon>
        <taxon>Pseudomonadota</taxon>
        <taxon>Alphaproteobacteria</taxon>
        <taxon>Hyphomicrobiales</taxon>
        <taxon>Brucellaceae</taxon>
        <taxon>Brucella/Ochrobactrum group</taxon>
        <taxon>Brucella</taxon>
    </lineage>
</organism>
<dbReference type="RefSeq" id="WP_151677352.1">
    <property type="nucleotide sequence ID" value="NZ_WBWA01000003.1"/>
</dbReference>
<reference evidence="1 2" key="1">
    <citation type="submission" date="2019-09" db="EMBL/GenBank/DDBJ databases">
        <title>Taxonomic organization of the family Brucellaceae based on a phylogenomic approach.</title>
        <authorList>
            <person name="Leclercq S."/>
            <person name="Cloeckaert A."/>
            <person name="Zygmunt M.S."/>
        </authorList>
    </citation>
    <scope>NUCLEOTIDE SEQUENCE [LARGE SCALE GENOMIC DNA]</scope>
    <source>
        <strain evidence="1 2">LMG 18957</strain>
    </source>
</reference>
<evidence type="ECO:0000313" key="2">
    <source>
        <dbReference type="Proteomes" id="UP000430843"/>
    </source>
</evidence>
<dbReference type="Proteomes" id="UP000430843">
    <property type="component" value="Unassembled WGS sequence"/>
</dbReference>
<sequence>MKEKFIDKRFNKSSLIIINQANSIIESYQRQGFQLTLRQLYYQFVSRDLIPNQQKEYKRLGSIINDARLAGLVDWNAIEDRTRNLRGVNTWDDPAHVINAAVNDYREDLWTTQDFRPEVWIEKDALVGVVQPVCRRWRVNYFACRGYTSQSEQYGAGLRFANMRRRRIRPVVFHLGDHDPSGVDMTRDNRERLAMFARHNVEVVRLALNMDQIEEFNPPPNPAKETDSRAAGYIEEYGDSSWELDALEPTVIDRLIEDAILSRLNRAPWDKAKAGEGERKSLLQLTSDRWEDVSEFVRSLDQ</sequence>
<gene>
    <name evidence="1" type="ORF">F9K91_05145</name>
</gene>
<keyword evidence="2" id="KW-1185">Reference proteome</keyword>
<accession>A0A833CM70</accession>
<name>A0A833CM70_9HYPH</name>
<proteinExistence type="predicted"/>
<evidence type="ECO:0000313" key="1">
    <source>
        <dbReference type="EMBL" id="KAB2666570.1"/>
    </source>
</evidence>